<sequence>MRRALAALLSGLLALPASALELEGSWQQGSLVHGQAAPGSQVWFQDRALRVSPQGDFVFGLDRDEPPEVELRWQEPGDAAPQSRRHPVAPRPWKIQRIDGLPQDKVEPPAAVMARIEREQALLNAARDRDTEGQGWRQRFAWAATGRISGVFGNQRILNGIPKQPHYGVDVAVPVGTPIRAPADGVVSLAEPDLYFTGGTLMIDHGHGLHSIMVHLSSLKVAVGDPVRQGQVVALSGKTGRATGPHLHWGIGWFRSRVDPQTLLPPMAVPAR</sequence>
<dbReference type="GO" id="GO:0004222">
    <property type="term" value="F:metalloendopeptidase activity"/>
    <property type="evidence" value="ECO:0007669"/>
    <property type="project" value="TreeGrafter"/>
</dbReference>
<name>A0A2S5TC20_9GAMM</name>
<gene>
    <name evidence="3" type="ORF">C3942_18920</name>
</gene>
<keyword evidence="4" id="KW-1185">Reference proteome</keyword>
<dbReference type="AlphaFoldDB" id="A0A2S5TC20"/>
<proteinExistence type="predicted"/>
<reference evidence="3 4" key="1">
    <citation type="submission" date="2018-02" db="EMBL/GenBank/DDBJ databases">
        <title>Genome sequencing of Solimonas sp. HR-BB.</title>
        <authorList>
            <person name="Lee Y."/>
            <person name="Jeon C.O."/>
        </authorList>
    </citation>
    <scope>NUCLEOTIDE SEQUENCE [LARGE SCALE GENOMIC DNA]</scope>
    <source>
        <strain evidence="3 4">HR-BB</strain>
    </source>
</reference>
<evidence type="ECO:0000313" key="4">
    <source>
        <dbReference type="Proteomes" id="UP000238220"/>
    </source>
</evidence>
<dbReference type="InterPro" id="IPR050570">
    <property type="entry name" value="Cell_wall_metabolism_enzyme"/>
</dbReference>
<dbReference type="Gene3D" id="2.70.70.10">
    <property type="entry name" value="Glucose Permease (Domain IIA)"/>
    <property type="match status" value="1"/>
</dbReference>
<dbReference type="Pfam" id="PF01551">
    <property type="entry name" value="Peptidase_M23"/>
    <property type="match status" value="1"/>
</dbReference>
<dbReference type="InterPro" id="IPR016047">
    <property type="entry name" value="M23ase_b-sheet_dom"/>
</dbReference>
<accession>A0A2S5TC20</accession>
<comment type="caution">
    <text evidence="3">The sequence shown here is derived from an EMBL/GenBank/DDBJ whole genome shotgun (WGS) entry which is preliminary data.</text>
</comment>
<dbReference type="Proteomes" id="UP000238220">
    <property type="component" value="Unassembled WGS sequence"/>
</dbReference>
<evidence type="ECO:0000256" key="1">
    <source>
        <dbReference type="SAM" id="SignalP"/>
    </source>
</evidence>
<feature type="signal peptide" evidence="1">
    <location>
        <begin position="1"/>
        <end position="19"/>
    </location>
</feature>
<dbReference type="SUPFAM" id="SSF51261">
    <property type="entry name" value="Duplicated hybrid motif"/>
    <property type="match status" value="1"/>
</dbReference>
<dbReference type="EMBL" id="PSNW01000013">
    <property type="protein sequence ID" value="PPE72387.1"/>
    <property type="molecule type" value="Genomic_DNA"/>
</dbReference>
<feature type="chain" id="PRO_5015391698" evidence="1">
    <location>
        <begin position="20"/>
        <end position="272"/>
    </location>
</feature>
<dbReference type="InterPro" id="IPR011055">
    <property type="entry name" value="Dup_hybrid_motif"/>
</dbReference>
<dbReference type="RefSeq" id="WP_104231936.1">
    <property type="nucleotide sequence ID" value="NZ_PSNW01000013.1"/>
</dbReference>
<organism evidence="3 4">
    <name type="scientific">Solimonas fluminis</name>
    <dbReference type="NCBI Taxonomy" id="2086571"/>
    <lineage>
        <taxon>Bacteria</taxon>
        <taxon>Pseudomonadati</taxon>
        <taxon>Pseudomonadota</taxon>
        <taxon>Gammaproteobacteria</taxon>
        <taxon>Nevskiales</taxon>
        <taxon>Nevskiaceae</taxon>
        <taxon>Solimonas</taxon>
    </lineage>
</organism>
<evidence type="ECO:0000313" key="3">
    <source>
        <dbReference type="EMBL" id="PPE72387.1"/>
    </source>
</evidence>
<evidence type="ECO:0000259" key="2">
    <source>
        <dbReference type="Pfam" id="PF01551"/>
    </source>
</evidence>
<dbReference type="FunFam" id="2.70.70.10:FF:000019">
    <property type="entry name" value="M23 family peptidase"/>
    <property type="match status" value="1"/>
</dbReference>
<dbReference type="PANTHER" id="PTHR21666">
    <property type="entry name" value="PEPTIDASE-RELATED"/>
    <property type="match status" value="1"/>
</dbReference>
<protein>
    <submittedName>
        <fullName evidence="3">Peptidase M23</fullName>
    </submittedName>
</protein>
<keyword evidence="1" id="KW-0732">Signal</keyword>
<feature type="domain" description="M23ase beta-sheet core" evidence="2">
    <location>
        <begin position="165"/>
        <end position="260"/>
    </location>
</feature>
<dbReference type="OrthoDB" id="9815245at2"/>
<dbReference type="PANTHER" id="PTHR21666:SF285">
    <property type="entry name" value="M23 FAMILY METALLOPEPTIDASE"/>
    <property type="match status" value="1"/>
</dbReference>
<dbReference type="CDD" id="cd12797">
    <property type="entry name" value="M23_peptidase"/>
    <property type="match status" value="1"/>
</dbReference>